<name>A0A5A7TJE3_CUCMM</name>
<dbReference type="Proteomes" id="UP000321947">
    <property type="component" value="Unassembled WGS sequence"/>
</dbReference>
<evidence type="ECO:0000313" key="4">
    <source>
        <dbReference type="Proteomes" id="UP000321947"/>
    </source>
</evidence>
<accession>A0A5A7TJE3</accession>
<comment type="caution">
    <text evidence="1">The sequence shown here is derived from an EMBL/GenBank/DDBJ whole genome shotgun (WGS) entry which is preliminary data.</text>
</comment>
<sequence length="111" mass="12610">MELWNFPIKVELVSTSTLGPIHLKALTVTVRKDLLANLEIRDSTTRPGVVDLFYKGYINTKEHYAKIKGKKGDLRPDAINTMYGLENNEVGHVIFKNPKDRDLQEALEKVS</sequence>
<dbReference type="OrthoDB" id="1714944at2759"/>
<dbReference type="EMBL" id="SSTE01016227">
    <property type="protein sequence ID" value="KAA0041827.1"/>
    <property type="molecule type" value="Genomic_DNA"/>
</dbReference>
<evidence type="ECO:0000313" key="1">
    <source>
        <dbReference type="EMBL" id="KAA0041827.1"/>
    </source>
</evidence>
<dbReference type="EMBL" id="SSTD01013865">
    <property type="protein sequence ID" value="TYK05349.1"/>
    <property type="molecule type" value="Genomic_DNA"/>
</dbReference>
<proteinExistence type="predicted"/>
<evidence type="ECO:0000313" key="3">
    <source>
        <dbReference type="Proteomes" id="UP000321393"/>
    </source>
</evidence>
<reference evidence="3 4" key="1">
    <citation type="submission" date="2019-08" db="EMBL/GenBank/DDBJ databases">
        <title>Draft genome sequences of two oriental melons (Cucumis melo L. var makuwa).</title>
        <authorList>
            <person name="Kwon S.-Y."/>
        </authorList>
    </citation>
    <scope>NUCLEOTIDE SEQUENCE [LARGE SCALE GENOMIC DNA]</scope>
    <source>
        <strain evidence="4">cv. Chang Bougi</strain>
        <strain evidence="3">cv. SW 3</strain>
        <tissue evidence="1">Leaf</tissue>
    </source>
</reference>
<evidence type="ECO:0000313" key="2">
    <source>
        <dbReference type="EMBL" id="TYK05349.1"/>
    </source>
</evidence>
<gene>
    <name evidence="2" type="ORF">E5676_scaffold83G00160</name>
    <name evidence="1" type="ORF">E6C27_scaffold67G002050</name>
</gene>
<protein>
    <submittedName>
        <fullName evidence="1">Uncharacterized protein</fullName>
    </submittedName>
</protein>
<organism evidence="1 3">
    <name type="scientific">Cucumis melo var. makuwa</name>
    <name type="common">Oriental melon</name>
    <dbReference type="NCBI Taxonomy" id="1194695"/>
    <lineage>
        <taxon>Eukaryota</taxon>
        <taxon>Viridiplantae</taxon>
        <taxon>Streptophyta</taxon>
        <taxon>Embryophyta</taxon>
        <taxon>Tracheophyta</taxon>
        <taxon>Spermatophyta</taxon>
        <taxon>Magnoliopsida</taxon>
        <taxon>eudicotyledons</taxon>
        <taxon>Gunneridae</taxon>
        <taxon>Pentapetalae</taxon>
        <taxon>rosids</taxon>
        <taxon>fabids</taxon>
        <taxon>Cucurbitales</taxon>
        <taxon>Cucurbitaceae</taxon>
        <taxon>Benincaseae</taxon>
        <taxon>Cucumis</taxon>
    </lineage>
</organism>
<dbReference type="AlphaFoldDB" id="A0A5A7TJE3"/>
<dbReference type="Proteomes" id="UP000321393">
    <property type="component" value="Unassembled WGS sequence"/>
</dbReference>